<dbReference type="GO" id="GO:0000978">
    <property type="term" value="F:RNA polymerase II cis-regulatory region sequence-specific DNA binding"/>
    <property type="evidence" value="ECO:0007669"/>
    <property type="project" value="TreeGrafter"/>
</dbReference>
<keyword evidence="1" id="KW-0539">Nucleus</keyword>
<evidence type="ECO:0000313" key="2">
    <source>
        <dbReference type="EMBL" id="CAB4030772.1"/>
    </source>
</evidence>
<comment type="subcellular location">
    <subcellularLocation>
        <location evidence="1">Nucleus</location>
    </subcellularLocation>
</comment>
<name>A0A6S7KW49_PARCT</name>
<dbReference type="Pfam" id="PF04516">
    <property type="entry name" value="CP2"/>
    <property type="match status" value="1"/>
</dbReference>
<accession>A0A6S7KW49</accession>
<dbReference type="EMBL" id="CACRXK020017129">
    <property type="protein sequence ID" value="CAB4030772.1"/>
    <property type="molecule type" value="Genomic_DNA"/>
</dbReference>
<dbReference type="OrthoDB" id="9996779at2759"/>
<organism evidence="2 3">
    <name type="scientific">Paramuricea clavata</name>
    <name type="common">Red gorgonian</name>
    <name type="synonym">Violescent sea-whip</name>
    <dbReference type="NCBI Taxonomy" id="317549"/>
    <lineage>
        <taxon>Eukaryota</taxon>
        <taxon>Metazoa</taxon>
        <taxon>Cnidaria</taxon>
        <taxon>Anthozoa</taxon>
        <taxon>Octocorallia</taxon>
        <taxon>Malacalcyonacea</taxon>
        <taxon>Plexauridae</taxon>
        <taxon>Paramuricea</taxon>
    </lineage>
</organism>
<dbReference type="AlphaFoldDB" id="A0A6S7KW49"/>
<gene>
    <name evidence="2" type="ORF">PACLA_8A026558</name>
</gene>
<dbReference type="PANTHER" id="PTHR11037:SF21">
    <property type="entry name" value="GEMINI, ISOFORM C"/>
    <property type="match status" value="1"/>
</dbReference>
<reference evidence="2" key="1">
    <citation type="submission" date="2020-04" db="EMBL/GenBank/DDBJ databases">
        <authorList>
            <person name="Alioto T."/>
            <person name="Alioto T."/>
            <person name="Gomez Garrido J."/>
        </authorList>
    </citation>
    <scope>NUCLEOTIDE SEQUENCE</scope>
    <source>
        <strain evidence="2">A484AB</strain>
    </source>
</reference>
<dbReference type="GO" id="GO:0005634">
    <property type="term" value="C:nucleus"/>
    <property type="evidence" value="ECO:0007669"/>
    <property type="project" value="UniProtKB-SubCell"/>
</dbReference>
<keyword evidence="1" id="KW-0238">DNA-binding</keyword>
<dbReference type="InterPro" id="IPR040167">
    <property type="entry name" value="TF_CP2-like"/>
</dbReference>
<sequence length="170" mass="19401">MLSVSDGSNPNVKAEGSPLKQFKEDPLLPRFNFALKAPTSSSKKLNEDSITYLNQGQSYQVRLKTLWDTSFISNNIVNVLVKLGFYERKLQVVEAEKYEEWLTNRPAERLLEIDIPMSVGILNIRSQGSYTNELEFEWDTQLEAQIYIKINCVSSEFTKGKSGTCMVHLK</sequence>
<dbReference type="GO" id="GO:0001228">
    <property type="term" value="F:DNA-binding transcription activator activity, RNA polymerase II-specific"/>
    <property type="evidence" value="ECO:0007669"/>
    <property type="project" value="TreeGrafter"/>
</dbReference>
<dbReference type="Proteomes" id="UP001152795">
    <property type="component" value="Unassembled WGS sequence"/>
</dbReference>
<proteinExistence type="predicted"/>
<evidence type="ECO:0000313" key="3">
    <source>
        <dbReference type="Proteomes" id="UP001152795"/>
    </source>
</evidence>
<protein>
    <submittedName>
        <fullName evidence="2">Uncharacterized protein</fullName>
    </submittedName>
</protein>
<dbReference type="PANTHER" id="PTHR11037">
    <property type="entry name" value="TRANSCRIPTION FACTOR CP2"/>
    <property type="match status" value="1"/>
</dbReference>
<evidence type="ECO:0000256" key="1">
    <source>
        <dbReference type="PROSITE-ProRule" id="PRU01313"/>
    </source>
</evidence>
<dbReference type="InterPro" id="IPR007604">
    <property type="entry name" value="CP2"/>
</dbReference>
<dbReference type="PROSITE" id="PS51968">
    <property type="entry name" value="GRH_CP2_DB"/>
    <property type="match status" value="1"/>
</dbReference>
<comment type="caution">
    <text evidence="2">The sequence shown here is derived from an EMBL/GenBank/DDBJ whole genome shotgun (WGS) entry which is preliminary data.</text>
</comment>
<keyword evidence="3" id="KW-1185">Reference proteome</keyword>